<dbReference type="EMBL" id="JAATJU010020800">
    <property type="protein sequence ID" value="KAH0515743.1"/>
    <property type="molecule type" value="Genomic_DNA"/>
</dbReference>
<evidence type="ECO:0000313" key="4">
    <source>
        <dbReference type="Proteomes" id="UP000710432"/>
    </source>
</evidence>
<protein>
    <submittedName>
        <fullName evidence="3">SEC14-like protein 4</fullName>
    </submittedName>
</protein>
<evidence type="ECO:0000313" key="3">
    <source>
        <dbReference type="EMBL" id="KAH0515743.1"/>
    </source>
</evidence>
<reference evidence="3" key="1">
    <citation type="submission" date="2020-03" db="EMBL/GenBank/DDBJ databases">
        <title>Studies in the Genomics of Life Span.</title>
        <authorList>
            <person name="Glass D."/>
        </authorList>
    </citation>
    <scope>NUCLEOTIDE SEQUENCE</scope>
    <source>
        <strain evidence="3">LTLLF</strain>
        <tissue evidence="3">Muscle</tissue>
    </source>
</reference>
<comment type="caution">
    <text evidence="3">The sequence shown here is derived from an EMBL/GenBank/DDBJ whole genome shotgun (WGS) entry which is preliminary data.</text>
</comment>
<feature type="domain" description="GOLD" evidence="2">
    <location>
        <begin position="357"/>
        <end position="466"/>
    </location>
</feature>
<dbReference type="SUPFAM" id="SSF101576">
    <property type="entry name" value="Supernatant protein factor (SPF), C-terminal domain"/>
    <property type="match status" value="1"/>
</dbReference>
<dbReference type="InterPro" id="IPR001251">
    <property type="entry name" value="CRAL-TRIO_dom"/>
</dbReference>
<dbReference type="PROSITE" id="PS50866">
    <property type="entry name" value="GOLD"/>
    <property type="match status" value="1"/>
</dbReference>
<dbReference type="InterPro" id="IPR051064">
    <property type="entry name" value="SEC14/CRAL-TRIO_domain"/>
</dbReference>
<evidence type="ECO:0000259" key="2">
    <source>
        <dbReference type="PROSITE" id="PS50866"/>
    </source>
</evidence>
<dbReference type="InterPro" id="IPR036865">
    <property type="entry name" value="CRAL-TRIO_dom_sf"/>
</dbReference>
<feature type="domain" description="CRAL-TRIO" evidence="1">
    <location>
        <begin position="144"/>
        <end position="332"/>
    </location>
</feature>
<dbReference type="GO" id="GO:0005737">
    <property type="term" value="C:cytoplasm"/>
    <property type="evidence" value="ECO:0007669"/>
    <property type="project" value="TreeGrafter"/>
</dbReference>
<dbReference type="InterPro" id="IPR009038">
    <property type="entry name" value="GOLD_dom"/>
</dbReference>
<dbReference type="SMART" id="SM00516">
    <property type="entry name" value="SEC14"/>
    <property type="match status" value="1"/>
</dbReference>
<evidence type="ECO:0000259" key="1">
    <source>
        <dbReference type="PROSITE" id="PS50191"/>
    </source>
</evidence>
<dbReference type="Gene3D" id="2.60.120.680">
    <property type="entry name" value="GOLD domain"/>
    <property type="match status" value="1"/>
</dbReference>
<dbReference type="SUPFAM" id="SSF52087">
    <property type="entry name" value="CRAL/TRIO domain"/>
    <property type="match status" value="1"/>
</dbReference>
<gene>
    <name evidence="3" type="ORF">LTLLF_127065</name>
</gene>
<dbReference type="InterPro" id="IPR036598">
    <property type="entry name" value="GOLD_dom_sf"/>
</dbReference>
<name>A0A8J6GRZ1_MICOH</name>
<dbReference type="PANTHER" id="PTHR23324:SF42">
    <property type="entry name" value="SEC14-LIKE PROTEIN 4"/>
    <property type="match status" value="1"/>
</dbReference>
<dbReference type="Proteomes" id="UP000710432">
    <property type="component" value="Unassembled WGS sequence"/>
</dbReference>
<proteinExistence type="predicted"/>
<dbReference type="AlphaFoldDB" id="A0A8J6GRZ1"/>
<organism evidence="3 4">
    <name type="scientific">Microtus ochrogaster</name>
    <name type="common">Prairie vole</name>
    <dbReference type="NCBI Taxonomy" id="79684"/>
    <lineage>
        <taxon>Eukaryota</taxon>
        <taxon>Metazoa</taxon>
        <taxon>Chordata</taxon>
        <taxon>Craniata</taxon>
        <taxon>Vertebrata</taxon>
        <taxon>Euteleostomi</taxon>
        <taxon>Mammalia</taxon>
        <taxon>Eutheria</taxon>
        <taxon>Euarchontoglires</taxon>
        <taxon>Glires</taxon>
        <taxon>Rodentia</taxon>
        <taxon>Myomorpha</taxon>
        <taxon>Muroidea</taxon>
        <taxon>Cricetidae</taxon>
        <taxon>Arvicolinae</taxon>
        <taxon>Microtus</taxon>
    </lineage>
</organism>
<dbReference type="Pfam" id="PF00650">
    <property type="entry name" value="CRAL_TRIO"/>
    <property type="match status" value="2"/>
</dbReference>
<dbReference type="Gene3D" id="3.40.525.10">
    <property type="entry name" value="CRAL-TRIO lipid binding domain"/>
    <property type="match status" value="1"/>
</dbReference>
<dbReference type="PROSITE" id="PS50191">
    <property type="entry name" value="CRAL_TRIO"/>
    <property type="match status" value="1"/>
</dbReference>
<dbReference type="PANTHER" id="PTHR23324">
    <property type="entry name" value="SEC14 RELATED PROTEIN"/>
    <property type="match status" value="1"/>
</dbReference>
<accession>A0A8J6GRZ1</accession>
<dbReference type="CDD" id="cd00170">
    <property type="entry name" value="SEC14"/>
    <property type="match status" value="1"/>
</dbReference>
<sequence length="495" mass="56074">MHVSLGEHTPNTPPHTPVSHRYLSVRALIVRGPVDGSHQLPQALKTPLEVKSPLCPIRFREALQDVLPALPKADDYFLLRWLRVLFSLKVFWHNLVAVGGLLGFMSPVPAEALETRSFCSFCISLQHVEFRNQQDLNHILTWQPPEVIQLYDSGGLCGYDYEGCPVWFDIIGTMDPKGLLMSASKQDMIRKRIRVCELLQHECELQSQKLGRKIERMVMVFDVEGLSLRHLWKPAVEVYQQFFAILEANYPETVKNLIIIRGESMTKMTLPGKRDRAPKLFPVAFNLVKSFMGEETQKKIVILGDNWKQELLKFMSPDQLPVEFGGTMTDPDGNPKCLTKINYGGDVPKHYYLCRQEKPHYEHTVVVGRGSSHQVENEILFPGCVLRWQFSSEGGDIGFGIFLKTRMGERQKAGEMAEVLPNQRYNAHLVPEDGSLTCVKAGVYVLRFDNTYSLLHAKKVGYTAEVLLPDKACEEKLQGLRATSPPGDQEDTGRL</sequence>